<evidence type="ECO:0000313" key="4">
    <source>
        <dbReference type="Proteomes" id="UP001239445"/>
    </source>
</evidence>
<dbReference type="SUPFAM" id="SSF46934">
    <property type="entry name" value="UBA-like"/>
    <property type="match status" value="1"/>
</dbReference>
<dbReference type="PANTHER" id="PTHR16461:SF5">
    <property type="entry name" value="TOLL-INTERACTING PROTEIN"/>
    <property type="match status" value="1"/>
</dbReference>
<feature type="region of interest" description="Disordered" evidence="1">
    <location>
        <begin position="115"/>
        <end position="195"/>
    </location>
</feature>
<dbReference type="PANTHER" id="PTHR16461">
    <property type="entry name" value="TOLL-INTERACTING PROTEIN"/>
    <property type="match status" value="1"/>
</dbReference>
<dbReference type="FunFam" id="1.10.8.10:FF:000064">
    <property type="entry name" value="Similar to CUE domain-containing protein"/>
    <property type="match status" value="1"/>
</dbReference>
<dbReference type="EMBL" id="MU839827">
    <property type="protein sequence ID" value="KAK1761324.1"/>
    <property type="molecule type" value="Genomic_DNA"/>
</dbReference>
<sequence length="428" mass="46503">MSAPADAAGKLSLADTPAPESPTTARPLEMDDDDIQDTGVVGADDASAPKTATTTPATASEEAAPPKPPRPMTEAQKNQQILKEAFPTLDPAVIKAVLTASGGRVEPAFNALLEMTDPDAAQKDLPPPPPPRPVAEPVGPTSTARSQLEADEEYARRLAEHYENVGAYEERTSNNRGPGIRGRQQTGLNPNRLYDDREHSFLDDDLPVIKESLRKGFVETQSKFNTWFTNIKKKVEEQFDEDDERHGQSSNPLMGRPTRDQTRRSADYDRYDADPELLSDDFAGMKFNSDGTPVRDNRQYGNPNLFKPPPPSKSPKPNDGRRVAFAETVEDINAYEASPKLTPKDASPAPGSGGKASKWQPLSAVEPSPIAENDPFSLGDSDDERDVKDKKEIKLEDKDDDALRKATADAMADSLVDDKQKVGGSGGK</sequence>
<comment type="caution">
    <text evidence="3">The sequence shown here is derived from an EMBL/GenBank/DDBJ whole genome shotgun (WGS) entry which is preliminary data.</text>
</comment>
<feature type="compositionally biased region" description="Low complexity" evidence="1">
    <location>
        <begin position="43"/>
        <end position="63"/>
    </location>
</feature>
<reference evidence="3" key="1">
    <citation type="submission" date="2023-06" db="EMBL/GenBank/DDBJ databases">
        <title>Genome-scale phylogeny and comparative genomics of the fungal order Sordariales.</title>
        <authorList>
            <consortium name="Lawrence Berkeley National Laboratory"/>
            <person name="Hensen N."/>
            <person name="Bonometti L."/>
            <person name="Westerberg I."/>
            <person name="Brannstrom I.O."/>
            <person name="Guillou S."/>
            <person name="Cros-Aarteil S."/>
            <person name="Calhoun S."/>
            <person name="Haridas S."/>
            <person name="Kuo A."/>
            <person name="Mondo S."/>
            <person name="Pangilinan J."/>
            <person name="Riley R."/>
            <person name="Labutti K."/>
            <person name="Andreopoulos B."/>
            <person name="Lipzen A."/>
            <person name="Chen C."/>
            <person name="Yanf M."/>
            <person name="Daum C."/>
            <person name="Ng V."/>
            <person name="Clum A."/>
            <person name="Steindorff A."/>
            <person name="Ohm R."/>
            <person name="Martin F."/>
            <person name="Silar P."/>
            <person name="Natvig D."/>
            <person name="Lalanne C."/>
            <person name="Gautier V."/>
            <person name="Ament-Velasquez S.L."/>
            <person name="Kruys A."/>
            <person name="Hutchinson M.I."/>
            <person name="Powell A.J."/>
            <person name="Barry K."/>
            <person name="Miller A.N."/>
            <person name="Grigoriev I.V."/>
            <person name="Debuchy R."/>
            <person name="Gladieux P."/>
            <person name="Thoren M.H."/>
            <person name="Johannesson H."/>
        </authorList>
    </citation>
    <scope>NUCLEOTIDE SEQUENCE</scope>
    <source>
        <strain evidence="3">PSN4</strain>
    </source>
</reference>
<dbReference type="InterPro" id="IPR009060">
    <property type="entry name" value="UBA-like_sf"/>
</dbReference>
<dbReference type="GO" id="GO:0006511">
    <property type="term" value="P:ubiquitin-dependent protein catabolic process"/>
    <property type="evidence" value="ECO:0007669"/>
    <property type="project" value="TreeGrafter"/>
</dbReference>
<dbReference type="Gene3D" id="1.10.8.10">
    <property type="entry name" value="DNA helicase RuvA subunit, C-terminal domain"/>
    <property type="match status" value="1"/>
</dbReference>
<evidence type="ECO:0000313" key="3">
    <source>
        <dbReference type="EMBL" id="KAK1761324.1"/>
    </source>
</evidence>
<dbReference type="GO" id="GO:0043130">
    <property type="term" value="F:ubiquitin binding"/>
    <property type="evidence" value="ECO:0007669"/>
    <property type="project" value="InterPro"/>
</dbReference>
<proteinExistence type="predicted"/>
<dbReference type="AlphaFoldDB" id="A0AAJ0FGQ9"/>
<dbReference type="InterPro" id="IPR041807">
    <property type="entry name" value="Cue5/Don1_CUE"/>
</dbReference>
<dbReference type="Pfam" id="PF02845">
    <property type="entry name" value="CUE"/>
    <property type="match status" value="1"/>
</dbReference>
<keyword evidence="4" id="KW-1185">Reference proteome</keyword>
<dbReference type="InterPro" id="IPR003892">
    <property type="entry name" value="CUE"/>
</dbReference>
<organism evidence="3 4">
    <name type="scientific">Echria macrotheca</name>
    <dbReference type="NCBI Taxonomy" id="438768"/>
    <lineage>
        <taxon>Eukaryota</taxon>
        <taxon>Fungi</taxon>
        <taxon>Dikarya</taxon>
        <taxon>Ascomycota</taxon>
        <taxon>Pezizomycotina</taxon>
        <taxon>Sordariomycetes</taxon>
        <taxon>Sordariomycetidae</taxon>
        <taxon>Sordariales</taxon>
        <taxon>Schizotheciaceae</taxon>
        <taxon>Echria</taxon>
    </lineage>
</organism>
<dbReference type="SMART" id="SM00546">
    <property type="entry name" value="CUE"/>
    <property type="match status" value="1"/>
</dbReference>
<dbReference type="Proteomes" id="UP001239445">
    <property type="component" value="Unassembled WGS sequence"/>
</dbReference>
<feature type="compositionally biased region" description="Basic and acidic residues" evidence="1">
    <location>
        <begin position="257"/>
        <end position="273"/>
    </location>
</feature>
<evidence type="ECO:0000256" key="1">
    <source>
        <dbReference type="SAM" id="MobiDB-lite"/>
    </source>
</evidence>
<dbReference type="GO" id="GO:0005737">
    <property type="term" value="C:cytoplasm"/>
    <property type="evidence" value="ECO:0007669"/>
    <property type="project" value="TreeGrafter"/>
</dbReference>
<dbReference type="CDD" id="cd14372">
    <property type="entry name" value="CUE_Cue5p_like"/>
    <property type="match status" value="1"/>
</dbReference>
<feature type="domain" description="CUE" evidence="2">
    <location>
        <begin position="74"/>
        <end position="117"/>
    </location>
</feature>
<evidence type="ECO:0000259" key="2">
    <source>
        <dbReference type="PROSITE" id="PS51140"/>
    </source>
</evidence>
<gene>
    <name evidence="3" type="ORF">QBC47DRAFT_369702</name>
</gene>
<dbReference type="GO" id="GO:0031624">
    <property type="term" value="F:ubiquitin conjugating enzyme binding"/>
    <property type="evidence" value="ECO:0007669"/>
    <property type="project" value="TreeGrafter"/>
</dbReference>
<name>A0AAJ0FGQ9_9PEZI</name>
<accession>A0AAJ0FGQ9</accession>
<feature type="compositionally biased region" description="Basic and acidic residues" evidence="1">
    <location>
        <begin position="385"/>
        <end position="402"/>
    </location>
</feature>
<feature type="compositionally biased region" description="Basic and acidic residues" evidence="1">
    <location>
        <begin position="153"/>
        <end position="173"/>
    </location>
</feature>
<feature type="region of interest" description="Disordered" evidence="1">
    <location>
        <begin position="238"/>
        <end position="402"/>
    </location>
</feature>
<feature type="compositionally biased region" description="Pro residues" evidence="1">
    <location>
        <begin position="125"/>
        <end position="134"/>
    </location>
</feature>
<protein>
    <submittedName>
        <fullName evidence="3">CUE domain-containing protein 5</fullName>
    </submittedName>
</protein>
<feature type="region of interest" description="Disordered" evidence="1">
    <location>
        <begin position="1"/>
        <end position="86"/>
    </location>
</feature>
<dbReference type="PROSITE" id="PS51140">
    <property type="entry name" value="CUE"/>
    <property type="match status" value="1"/>
</dbReference>